<dbReference type="AlphaFoldDB" id="A0AAV3B826"/>
<sequence>MPPPAKSRHCNIILTFTGHLALQHYLVRKVNGAIDFEF</sequence>
<feature type="non-terminal residue" evidence="1">
    <location>
        <position position="38"/>
    </location>
</feature>
<reference evidence="1 2" key="2">
    <citation type="submission" date="2010-03" db="EMBL/GenBank/DDBJ databases">
        <authorList>
            <person name="Payne S.H."/>
            <person name="Sutton G.G."/>
        </authorList>
    </citation>
    <scope>NUCLEOTIDE SEQUENCE [LARGE SCALE GENOMIC DNA]</scope>
    <source>
        <strain evidence="1 2">IP275</strain>
    </source>
</reference>
<dbReference type="Proteomes" id="UP000004430">
    <property type="component" value="Unassembled WGS sequence"/>
</dbReference>
<comment type="caution">
    <text evidence="1">The sequence shown here is derived from an EMBL/GenBank/DDBJ whole genome shotgun (WGS) entry which is preliminary data.</text>
</comment>
<organism evidence="1 2">
    <name type="scientific">Yersinia pestis biovar Orientalis str. IP275</name>
    <dbReference type="NCBI Taxonomy" id="373665"/>
    <lineage>
        <taxon>Bacteria</taxon>
        <taxon>Pseudomonadati</taxon>
        <taxon>Pseudomonadota</taxon>
        <taxon>Gammaproteobacteria</taxon>
        <taxon>Enterobacterales</taxon>
        <taxon>Yersiniaceae</taxon>
        <taxon>Yersinia</taxon>
    </lineage>
</organism>
<accession>A0AAV3B826</accession>
<proteinExistence type="predicted"/>
<gene>
    <name evidence="1" type="ORF">YPIP275_1601</name>
</gene>
<protein>
    <submittedName>
        <fullName evidence="1">Uncharacterized protein</fullName>
    </submittedName>
</protein>
<dbReference type="EMBL" id="AAOS02000021">
    <property type="protein sequence ID" value="EDR31497.1"/>
    <property type="molecule type" value="Genomic_DNA"/>
</dbReference>
<reference evidence="1 2" key="1">
    <citation type="submission" date="2008-01" db="EMBL/GenBank/DDBJ databases">
        <title>Yersinia pestis Strain IP275 project at JCVI/TIGR.</title>
        <authorList>
            <person name="Ravel J."/>
            <person name="Eppinger M."/>
            <person name="Fricke W.F."/>
            <person name="Rosovitz M."/>
            <person name="Lindler L.E."/>
            <person name="Bearden S."/>
            <person name="Shriefer M."/>
        </authorList>
    </citation>
    <scope>NUCLEOTIDE SEQUENCE [LARGE SCALE GENOMIC DNA]</scope>
    <source>
        <strain evidence="1 2">IP275</strain>
    </source>
</reference>
<evidence type="ECO:0000313" key="1">
    <source>
        <dbReference type="EMBL" id="EDR31497.1"/>
    </source>
</evidence>
<evidence type="ECO:0000313" key="2">
    <source>
        <dbReference type="Proteomes" id="UP000004430"/>
    </source>
</evidence>
<name>A0AAV3B826_YERPE</name>